<dbReference type="OrthoDB" id="6475849at2759"/>
<feature type="domain" description="Peptidase M13 N-terminal" evidence="2">
    <location>
        <begin position="29"/>
        <end position="171"/>
    </location>
</feature>
<keyword evidence="4" id="KW-1185">Reference proteome</keyword>
<evidence type="ECO:0000259" key="2">
    <source>
        <dbReference type="Pfam" id="PF05649"/>
    </source>
</evidence>
<evidence type="ECO:0000313" key="4">
    <source>
        <dbReference type="Proteomes" id="UP000252519"/>
    </source>
</evidence>
<dbReference type="GO" id="GO:0004222">
    <property type="term" value="F:metalloendopeptidase activity"/>
    <property type="evidence" value="ECO:0007669"/>
    <property type="project" value="InterPro"/>
</dbReference>
<sequence>MLCQLWTIFWSSKLNPLHNAAINSFQVDPCDDFYEFACGNYGLNRNLPASKPLRHTISDVQSRLNKQVKSILQMPILDTESKWDRLAKGYYQKCLDEEELERTGLTAIKEIVDWVGGWPTLQGHNWKEWNYSWEEQLALVMNRTGVNAVILELAVTHDPANSSNSVIEVSNKQHVYKE</sequence>
<comment type="caution">
    <text evidence="3">The sequence shown here is derived from an EMBL/GenBank/DDBJ whole genome shotgun (WGS) entry which is preliminary data.</text>
</comment>
<gene>
    <name evidence="3" type="ORF">ANCCAN_17981</name>
</gene>
<organism evidence="3 4">
    <name type="scientific">Ancylostoma caninum</name>
    <name type="common">Dog hookworm</name>
    <dbReference type="NCBI Taxonomy" id="29170"/>
    <lineage>
        <taxon>Eukaryota</taxon>
        <taxon>Metazoa</taxon>
        <taxon>Ecdysozoa</taxon>
        <taxon>Nematoda</taxon>
        <taxon>Chromadorea</taxon>
        <taxon>Rhabditida</taxon>
        <taxon>Rhabditina</taxon>
        <taxon>Rhabditomorpha</taxon>
        <taxon>Strongyloidea</taxon>
        <taxon>Ancylostomatidae</taxon>
        <taxon>Ancylostomatinae</taxon>
        <taxon>Ancylostoma</taxon>
    </lineage>
</organism>
<accession>A0A368FVA6</accession>
<dbReference type="SUPFAM" id="SSF55486">
    <property type="entry name" value="Metalloproteases ('zincins'), catalytic domain"/>
    <property type="match status" value="1"/>
</dbReference>
<dbReference type="InterPro" id="IPR000718">
    <property type="entry name" value="Peptidase_M13"/>
</dbReference>
<dbReference type="GO" id="GO:0005886">
    <property type="term" value="C:plasma membrane"/>
    <property type="evidence" value="ECO:0007669"/>
    <property type="project" value="TreeGrafter"/>
</dbReference>
<dbReference type="Gene3D" id="1.10.1380.10">
    <property type="entry name" value="Neutral endopeptidase , domain2"/>
    <property type="match status" value="1"/>
</dbReference>
<dbReference type="Proteomes" id="UP000252519">
    <property type="component" value="Unassembled WGS sequence"/>
</dbReference>
<dbReference type="Pfam" id="PF05649">
    <property type="entry name" value="Peptidase_M13_N"/>
    <property type="match status" value="1"/>
</dbReference>
<comment type="similarity">
    <text evidence="1">Belongs to the peptidase M13 family.</text>
</comment>
<proteinExistence type="inferred from homology"/>
<evidence type="ECO:0000256" key="1">
    <source>
        <dbReference type="ARBA" id="ARBA00007357"/>
    </source>
</evidence>
<dbReference type="EMBL" id="JOJR01000585">
    <property type="protein sequence ID" value="RCN36144.1"/>
    <property type="molecule type" value="Genomic_DNA"/>
</dbReference>
<dbReference type="InterPro" id="IPR042089">
    <property type="entry name" value="Peptidase_M13_dom_2"/>
</dbReference>
<dbReference type="InterPro" id="IPR024079">
    <property type="entry name" value="MetalloPept_cat_dom_sf"/>
</dbReference>
<name>A0A368FVA6_ANCCA</name>
<evidence type="ECO:0000313" key="3">
    <source>
        <dbReference type="EMBL" id="RCN36144.1"/>
    </source>
</evidence>
<dbReference type="AlphaFoldDB" id="A0A368FVA6"/>
<dbReference type="PANTHER" id="PTHR11733">
    <property type="entry name" value="ZINC METALLOPROTEASE FAMILY M13 NEPRILYSIN-RELATED"/>
    <property type="match status" value="1"/>
</dbReference>
<dbReference type="PROSITE" id="PS51885">
    <property type="entry name" value="NEPRILYSIN"/>
    <property type="match status" value="1"/>
</dbReference>
<dbReference type="Gene3D" id="3.40.390.10">
    <property type="entry name" value="Collagenase (Catalytic Domain)"/>
    <property type="match status" value="1"/>
</dbReference>
<dbReference type="STRING" id="29170.A0A368FVA6"/>
<protein>
    <recommendedName>
        <fullName evidence="2">Peptidase M13 N-terminal domain-containing protein</fullName>
    </recommendedName>
</protein>
<dbReference type="InterPro" id="IPR008753">
    <property type="entry name" value="Peptidase_M13_N"/>
</dbReference>
<dbReference type="PANTHER" id="PTHR11733:SF192">
    <property type="entry name" value="NEPRILYSIN-21"/>
    <property type="match status" value="1"/>
</dbReference>
<dbReference type="GO" id="GO:0016485">
    <property type="term" value="P:protein processing"/>
    <property type="evidence" value="ECO:0007669"/>
    <property type="project" value="TreeGrafter"/>
</dbReference>
<reference evidence="3 4" key="1">
    <citation type="submission" date="2014-10" db="EMBL/GenBank/DDBJ databases">
        <title>Draft genome of the hookworm Ancylostoma caninum.</title>
        <authorList>
            <person name="Mitreva M."/>
        </authorList>
    </citation>
    <scope>NUCLEOTIDE SEQUENCE [LARGE SCALE GENOMIC DNA]</scope>
    <source>
        <strain evidence="3 4">Baltimore</strain>
    </source>
</reference>